<dbReference type="Pfam" id="PF00708">
    <property type="entry name" value="Acylphosphatase"/>
    <property type="match status" value="1"/>
</dbReference>
<protein>
    <recommendedName>
        <fullName evidence="2 4">acylphosphatase</fullName>
        <ecNumber evidence="2 4">3.6.1.7</ecNumber>
    </recommendedName>
</protein>
<dbReference type="SUPFAM" id="SSF54975">
    <property type="entry name" value="Acylphosphatase/BLUF domain-like"/>
    <property type="match status" value="1"/>
</dbReference>
<accession>A0A3E1NXQ7</accession>
<dbReference type="Gene3D" id="3.30.70.100">
    <property type="match status" value="1"/>
</dbReference>
<dbReference type="AlphaFoldDB" id="A0A3E1NXQ7"/>
<evidence type="ECO:0000313" key="7">
    <source>
        <dbReference type="EMBL" id="RFM32692.1"/>
    </source>
</evidence>
<evidence type="ECO:0000256" key="5">
    <source>
        <dbReference type="RuleBase" id="RU004168"/>
    </source>
</evidence>
<evidence type="ECO:0000256" key="2">
    <source>
        <dbReference type="ARBA" id="ARBA00012150"/>
    </source>
</evidence>
<dbReference type="Proteomes" id="UP000261174">
    <property type="component" value="Unassembled WGS sequence"/>
</dbReference>
<proteinExistence type="inferred from homology"/>
<evidence type="ECO:0000256" key="4">
    <source>
        <dbReference type="PROSITE-ProRule" id="PRU00520"/>
    </source>
</evidence>
<comment type="catalytic activity">
    <reaction evidence="3 4">
        <text>an acyl phosphate + H2O = a carboxylate + phosphate + H(+)</text>
        <dbReference type="Rhea" id="RHEA:14965"/>
        <dbReference type="ChEBI" id="CHEBI:15377"/>
        <dbReference type="ChEBI" id="CHEBI:15378"/>
        <dbReference type="ChEBI" id="CHEBI:29067"/>
        <dbReference type="ChEBI" id="CHEBI:43474"/>
        <dbReference type="ChEBI" id="CHEBI:59918"/>
        <dbReference type="EC" id="3.6.1.7"/>
    </reaction>
</comment>
<organism evidence="7 8">
    <name type="scientific">Chitinophaga silvisoli</name>
    <dbReference type="NCBI Taxonomy" id="2291814"/>
    <lineage>
        <taxon>Bacteria</taxon>
        <taxon>Pseudomonadati</taxon>
        <taxon>Bacteroidota</taxon>
        <taxon>Chitinophagia</taxon>
        <taxon>Chitinophagales</taxon>
        <taxon>Chitinophagaceae</taxon>
        <taxon>Chitinophaga</taxon>
    </lineage>
</organism>
<dbReference type="PROSITE" id="PS00150">
    <property type="entry name" value="ACYLPHOSPHATASE_1"/>
    <property type="match status" value="1"/>
</dbReference>
<dbReference type="EC" id="3.6.1.7" evidence="2 4"/>
<dbReference type="PROSITE" id="PS51160">
    <property type="entry name" value="ACYLPHOSPHATASE_3"/>
    <property type="match status" value="1"/>
</dbReference>
<dbReference type="RefSeq" id="WP_116855886.1">
    <property type="nucleotide sequence ID" value="NZ_QTJV01000009.1"/>
</dbReference>
<sequence length="92" mass="10120">MQKIHKVIIVKGKVQGVFFRTNTKRTADGLDIKGQVKNLPDGSVWIAAEGEEAPMEAFIAWCRQGPPLAKVTGITIEPGVVQDFKSFEVSHQ</sequence>
<feature type="domain" description="Acylphosphatase-like" evidence="6">
    <location>
        <begin position="5"/>
        <end position="91"/>
    </location>
</feature>
<dbReference type="OrthoDB" id="9808093at2"/>
<comment type="caution">
    <text evidence="7">The sequence shown here is derived from an EMBL/GenBank/DDBJ whole genome shotgun (WGS) entry which is preliminary data.</text>
</comment>
<keyword evidence="4" id="KW-0378">Hydrolase</keyword>
<evidence type="ECO:0000259" key="6">
    <source>
        <dbReference type="PROSITE" id="PS51160"/>
    </source>
</evidence>
<evidence type="ECO:0000313" key="8">
    <source>
        <dbReference type="Proteomes" id="UP000261174"/>
    </source>
</evidence>
<dbReference type="InterPro" id="IPR020456">
    <property type="entry name" value="Acylphosphatase"/>
</dbReference>
<gene>
    <name evidence="7" type="ORF">DXN04_23780</name>
</gene>
<dbReference type="InterPro" id="IPR036046">
    <property type="entry name" value="Acylphosphatase-like_dom_sf"/>
</dbReference>
<feature type="active site" evidence="4">
    <location>
        <position position="20"/>
    </location>
</feature>
<dbReference type="PANTHER" id="PTHR47268:SF4">
    <property type="entry name" value="ACYLPHOSPHATASE"/>
    <property type="match status" value="1"/>
</dbReference>
<dbReference type="InterPro" id="IPR017968">
    <property type="entry name" value="Acylphosphatase_CS"/>
</dbReference>
<keyword evidence="8" id="KW-1185">Reference proteome</keyword>
<dbReference type="EMBL" id="QTJV01000009">
    <property type="protein sequence ID" value="RFM32692.1"/>
    <property type="molecule type" value="Genomic_DNA"/>
</dbReference>
<feature type="active site" evidence="4">
    <location>
        <position position="38"/>
    </location>
</feature>
<evidence type="ECO:0000256" key="3">
    <source>
        <dbReference type="ARBA" id="ARBA00047645"/>
    </source>
</evidence>
<name>A0A3E1NXQ7_9BACT</name>
<evidence type="ECO:0000256" key="1">
    <source>
        <dbReference type="ARBA" id="ARBA00005614"/>
    </source>
</evidence>
<reference evidence="7 8" key="1">
    <citation type="submission" date="2018-08" db="EMBL/GenBank/DDBJ databases">
        <title>Chitinophaga sp. K20C18050901, a novel bacterium isolated from forest soil.</title>
        <authorList>
            <person name="Wang C."/>
        </authorList>
    </citation>
    <scope>NUCLEOTIDE SEQUENCE [LARGE SCALE GENOMIC DNA]</scope>
    <source>
        <strain evidence="7 8">K20C18050901</strain>
    </source>
</reference>
<comment type="similarity">
    <text evidence="1 5">Belongs to the acylphosphatase family.</text>
</comment>
<dbReference type="GO" id="GO:0003998">
    <property type="term" value="F:acylphosphatase activity"/>
    <property type="evidence" value="ECO:0007669"/>
    <property type="project" value="UniProtKB-EC"/>
</dbReference>
<dbReference type="PANTHER" id="PTHR47268">
    <property type="entry name" value="ACYLPHOSPHATASE"/>
    <property type="match status" value="1"/>
</dbReference>
<dbReference type="InterPro" id="IPR001792">
    <property type="entry name" value="Acylphosphatase-like_dom"/>
</dbReference>